<feature type="non-terminal residue" evidence="2">
    <location>
        <position position="255"/>
    </location>
</feature>
<comment type="caution">
    <text evidence="2">The sequence shown here is derived from an EMBL/GenBank/DDBJ whole genome shotgun (WGS) entry which is preliminary data.</text>
</comment>
<name>A0A9W8M0H1_9FUNG</name>
<gene>
    <name evidence="2" type="ORF">IWW36_002599</name>
</gene>
<dbReference type="Pfam" id="PF00339">
    <property type="entry name" value="Arrestin_N"/>
    <property type="match status" value="1"/>
</dbReference>
<keyword evidence="3" id="KW-1185">Reference proteome</keyword>
<dbReference type="Gene3D" id="2.60.40.640">
    <property type="match status" value="1"/>
</dbReference>
<protein>
    <recommendedName>
        <fullName evidence="1">Arrestin-like N-terminal domain-containing protein</fullName>
    </recommendedName>
</protein>
<reference evidence="2" key="1">
    <citation type="submission" date="2022-07" db="EMBL/GenBank/DDBJ databases">
        <title>Phylogenomic reconstructions and comparative analyses of Kickxellomycotina fungi.</title>
        <authorList>
            <person name="Reynolds N.K."/>
            <person name="Stajich J.E."/>
            <person name="Barry K."/>
            <person name="Grigoriev I.V."/>
            <person name="Crous P."/>
            <person name="Smith M.E."/>
        </authorList>
    </citation>
    <scope>NUCLEOTIDE SEQUENCE</scope>
    <source>
        <strain evidence="2">NRRL 1566</strain>
    </source>
</reference>
<sequence>MFYVRTSILPDSTHVVLRGQPSEASSQSFSGRVLFGLAHSLKVKRITVSFQTAGSIKHQLPSQNGCVPVHMEQVVFDASNSLNGWTIWKPNRYGCSATNYEFPFAFVLPGHLHESANTPFGSVCYEIKTTVHTCGFGINTWSESIKIPVYRTPKEGSPQALQLTDALHTQADWLGAVELLVSHGTMAVADNSKMNVNIVVRPLQKGLLLADIGLRLSETICHKSLTNRFGDLRTSQSTVSVRRKVTGDPAKGLTA</sequence>
<evidence type="ECO:0000313" key="2">
    <source>
        <dbReference type="EMBL" id="KAJ2849471.1"/>
    </source>
</evidence>
<dbReference type="InterPro" id="IPR014752">
    <property type="entry name" value="Arrestin-like_C"/>
</dbReference>
<evidence type="ECO:0000259" key="1">
    <source>
        <dbReference type="Pfam" id="PF00339"/>
    </source>
</evidence>
<dbReference type="OrthoDB" id="2333384at2759"/>
<dbReference type="Proteomes" id="UP001139887">
    <property type="component" value="Unassembled WGS sequence"/>
</dbReference>
<proteinExistence type="predicted"/>
<dbReference type="EMBL" id="JANBUW010000076">
    <property type="protein sequence ID" value="KAJ2849471.1"/>
    <property type="molecule type" value="Genomic_DNA"/>
</dbReference>
<dbReference type="InterPro" id="IPR011021">
    <property type="entry name" value="Arrestin-like_N"/>
</dbReference>
<dbReference type="AlphaFoldDB" id="A0A9W8M0H1"/>
<feature type="domain" description="Arrestin-like N-terminal" evidence="1">
    <location>
        <begin position="27"/>
        <end position="132"/>
    </location>
</feature>
<organism evidence="2 3">
    <name type="scientific">Coemansia brasiliensis</name>
    <dbReference type="NCBI Taxonomy" id="2650707"/>
    <lineage>
        <taxon>Eukaryota</taxon>
        <taxon>Fungi</taxon>
        <taxon>Fungi incertae sedis</taxon>
        <taxon>Zoopagomycota</taxon>
        <taxon>Kickxellomycotina</taxon>
        <taxon>Kickxellomycetes</taxon>
        <taxon>Kickxellales</taxon>
        <taxon>Kickxellaceae</taxon>
        <taxon>Coemansia</taxon>
    </lineage>
</organism>
<evidence type="ECO:0000313" key="3">
    <source>
        <dbReference type="Proteomes" id="UP001139887"/>
    </source>
</evidence>
<accession>A0A9W8M0H1</accession>